<accession>A0A699KLG9</accession>
<dbReference type="EMBL" id="BKCJ010532106">
    <property type="protein sequence ID" value="GFB00665.1"/>
    <property type="molecule type" value="Genomic_DNA"/>
</dbReference>
<sequence length="32" mass="3647">DCWLKTYCCRVKLMLLDDAAELMLLEQSDAVG</sequence>
<organism evidence="1">
    <name type="scientific">Tanacetum cinerariifolium</name>
    <name type="common">Dalmatian daisy</name>
    <name type="synonym">Chrysanthemum cinerariifolium</name>
    <dbReference type="NCBI Taxonomy" id="118510"/>
    <lineage>
        <taxon>Eukaryota</taxon>
        <taxon>Viridiplantae</taxon>
        <taxon>Streptophyta</taxon>
        <taxon>Embryophyta</taxon>
        <taxon>Tracheophyta</taxon>
        <taxon>Spermatophyta</taxon>
        <taxon>Magnoliopsida</taxon>
        <taxon>eudicotyledons</taxon>
        <taxon>Gunneridae</taxon>
        <taxon>Pentapetalae</taxon>
        <taxon>asterids</taxon>
        <taxon>campanulids</taxon>
        <taxon>Asterales</taxon>
        <taxon>Asteraceae</taxon>
        <taxon>Asteroideae</taxon>
        <taxon>Anthemideae</taxon>
        <taxon>Anthemidinae</taxon>
        <taxon>Tanacetum</taxon>
    </lineage>
</organism>
<proteinExistence type="predicted"/>
<comment type="caution">
    <text evidence="1">The sequence shown here is derived from an EMBL/GenBank/DDBJ whole genome shotgun (WGS) entry which is preliminary data.</text>
</comment>
<feature type="non-terminal residue" evidence="1">
    <location>
        <position position="1"/>
    </location>
</feature>
<reference evidence="1" key="1">
    <citation type="journal article" date="2019" name="Sci. Rep.">
        <title>Draft genome of Tanacetum cinerariifolium, the natural source of mosquito coil.</title>
        <authorList>
            <person name="Yamashiro T."/>
            <person name="Shiraishi A."/>
            <person name="Satake H."/>
            <person name="Nakayama K."/>
        </authorList>
    </citation>
    <scope>NUCLEOTIDE SEQUENCE</scope>
</reference>
<gene>
    <name evidence="1" type="ORF">Tci_672636</name>
</gene>
<dbReference type="AlphaFoldDB" id="A0A699KLG9"/>
<evidence type="ECO:0000313" key="1">
    <source>
        <dbReference type="EMBL" id="GFB00665.1"/>
    </source>
</evidence>
<protein>
    <submittedName>
        <fullName evidence="1">Uncharacterized protein</fullName>
    </submittedName>
</protein>
<name>A0A699KLG9_TANCI</name>